<feature type="domain" description="SAM-dependent methyltransferase TRM5/TYW2-type" evidence="14">
    <location>
        <begin position="1364"/>
        <end position="1683"/>
    </location>
</feature>
<dbReference type="Pfam" id="PF12825">
    <property type="entry name" value="DUF3818"/>
    <property type="match status" value="1"/>
</dbReference>
<evidence type="ECO:0000256" key="7">
    <source>
        <dbReference type="ARBA" id="ARBA00022694"/>
    </source>
</evidence>
<dbReference type="Gene3D" id="3.30.300.110">
    <property type="entry name" value="Met-10+ protein-like domains"/>
    <property type="match status" value="1"/>
</dbReference>
<comment type="function">
    <text evidence="11">Specifically methylates the N1 position of guanosine-37 in various cytoplasmic and mitochondrial tRNAs. Methylation is not dependent on the nature of the nucleoside 5' of the target nucleoside. This is the first step in the biosynthesis of wybutosine (yW), a modified base adjacent to the anticodon of tRNAs and required for accurate decoding.</text>
</comment>
<dbReference type="GO" id="GO:0005759">
    <property type="term" value="C:mitochondrial matrix"/>
    <property type="evidence" value="ECO:0007669"/>
    <property type="project" value="UniProtKB-SubCell"/>
</dbReference>
<evidence type="ECO:0000256" key="4">
    <source>
        <dbReference type="ARBA" id="ARBA00022603"/>
    </source>
</evidence>
<feature type="compositionally biased region" description="Low complexity" evidence="12">
    <location>
        <begin position="1016"/>
        <end position="1026"/>
    </location>
</feature>
<evidence type="ECO:0000313" key="15">
    <source>
        <dbReference type="EMBL" id="OJJ60825.1"/>
    </source>
</evidence>
<feature type="region of interest" description="Disordered" evidence="12">
    <location>
        <begin position="1"/>
        <end position="22"/>
    </location>
</feature>
<dbReference type="EC" id="2.1.1.228" evidence="11"/>
<dbReference type="Pfam" id="PF00787">
    <property type="entry name" value="PX"/>
    <property type="match status" value="1"/>
</dbReference>
<feature type="domain" description="PX" evidence="13">
    <location>
        <begin position="190"/>
        <end position="370"/>
    </location>
</feature>
<keyword evidence="9 11" id="KW-0539">Nucleus</keyword>
<evidence type="ECO:0000259" key="14">
    <source>
        <dbReference type="PROSITE" id="PS51684"/>
    </source>
</evidence>
<feature type="compositionally biased region" description="Gly residues" evidence="12">
    <location>
        <begin position="1103"/>
        <end position="1115"/>
    </location>
</feature>
<feature type="binding site" evidence="11">
    <location>
        <position position="1455"/>
    </location>
    <ligand>
        <name>S-adenosyl-L-methionine</name>
        <dbReference type="ChEBI" id="CHEBI:59789"/>
    </ligand>
</feature>
<dbReference type="GO" id="GO:0030880">
    <property type="term" value="C:RNA polymerase complex"/>
    <property type="evidence" value="ECO:0007669"/>
    <property type="project" value="InterPro"/>
</dbReference>
<dbReference type="GO" id="GO:0000166">
    <property type="term" value="F:nucleotide binding"/>
    <property type="evidence" value="ECO:0007669"/>
    <property type="project" value="InterPro"/>
</dbReference>
<dbReference type="Pfam" id="PF02475">
    <property type="entry name" value="TRM5-TYW2_MTfase"/>
    <property type="match status" value="1"/>
</dbReference>
<dbReference type="SUPFAM" id="SSF47819">
    <property type="entry name" value="HRDC-like"/>
    <property type="match status" value="1"/>
</dbReference>
<evidence type="ECO:0000256" key="10">
    <source>
        <dbReference type="ARBA" id="ARBA00047783"/>
    </source>
</evidence>
<dbReference type="OrthoDB" id="2117459at2759"/>
<evidence type="ECO:0000256" key="9">
    <source>
        <dbReference type="ARBA" id="ARBA00023242"/>
    </source>
</evidence>
<dbReference type="InterPro" id="IPR047168">
    <property type="entry name" value="LEC1-like"/>
</dbReference>
<dbReference type="InterPro" id="IPR005574">
    <property type="entry name" value="Rpb4/RPC9"/>
</dbReference>
<dbReference type="CDD" id="cd06869">
    <property type="entry name" value="PX_UP2_fungi"/>
    <property type="match status" value="1"/>
</dbReference>
<dbReference type="SUPFAM" id="SSF64268">
    <property type="entry name" value="PX domain"/>
    <property type="match status" value="1"/>
</dbReference>
<evidence type="ECO:0000256" key="12">
    <source>
        <dbReference type="SAM" id="MobiDB-lite"/>
    </source>
</evidence>
<gene>
    <name evidence="11" type="primary">TRM5</name>
    <name evidence="15" type="ORF">ASPSYDRAFT_56312</name>
</gene>
<proteinExistence type="inferred from homology"/>
<keyword evidence="3 11" id="KW-0963">Cytoplasm</keyword>
<evidence type="ECO:0000256" key="1">
    <source>
        <dbReference type="ARBA" id="ARBA00004123"/>
    </source>
</evidence>
<dbReference type="SUPFAM" id="SSF53335">
    <property type="entry name" value="S-adenosyl-L-methionine-dependent methyltransferases"/>
    <property type="match status" value="1"/>
</dbReference>
<dbReference type="InterPro" id="IPR024555">
    <property type="entry name" value="PX-associated"/>
</dbReference>
<dbReference type="FunFam" id="3.30.300.110:FF:000001">
    <property type="entry name" value="tRNA (guanine(37)-N1)-methyltransferase"/>
    <property type="match status" value="1"/>
</dbReference>
<feature type="region of interest" description="Disordered" evidence="12">
    <location>
        <begin position="1048"/>
        <end position="1121"/>
    </location>
</feature>
<protein>
    <recommendedName>
        <fullName evidence="11">tRNA (guanine(37)-N1)-methyltransferase</fullName>
        <ecNumber evidence="11">2.1.1.228</ecNumber>
    </recommendedName>
    <alternativeName>
        <fullName evidence="11">M1G-methyltransferase</fullName>
    </alternativeName>
    <alternativeName>
        <fullName evidence="11">tRNA [GM37] methyltransferase</fullName>
    </alternativeName>
    <alternativeName>
        <fullName evidence="11">tRNA methyltransferase 5</fullName>
    </alternativeName>
</protein>
<dbReference type="PROSITE" id="PS51684">
    <property type="entry name" value="SAM_MT_TRM5_TYW2"/>
    <property type="match status" value="1"/>
</dbReference>
<evidence type="ECO:0000259" key="13">
    <source>
        <dbReference type="PROSITE" id="PS50195"/>
    </source>
</evidence>
<comment type="subcellular location">
    <subcellularLocation>
        <location evidence="11">Mitochondrion matrix</location>
    </subcellularLocation>
    <subcellularLocation>
        <location evidence="1 11">Nucleus</location>
    </subcellularLocation>
    <subcellularLocation>
        <location evidence="11">Cytoplasm</location>
    </subcellularLocation>
    <text evidence="11">Predominantly in the mitochondria and in the nucleus.</text>
</comment>
<feature type="region of interest" description="Disordered" evidence="12">
    <location>
        <begin position="246"/>
        <end position="328"/>
    </location>
</feature>
<feature type="compositionally biased region" description="Basic residues" evidence="12">
    <location>
        <begin position="307"/>
        <end position="319"/>
    </location>
</feature>
<dbReference type="Proteomes" id="UP000184356">
    <property type="component" value="Unassembled WGS sequence"/>
</dbReference>
<dbReference type="InterPro" id="IPR030382">
    <property type="entry name" value="MeTrfase_TRM5/TYW2"/>
</dbReference>
<name>A0A1L9TN37_9EURO</name>
<dbReference type="HAMAP" id="MF_03152">
    <property type="entry name" value="TRM5"/>
    <property type="match status" value="1"/>
</dbReference>
<feature type="binding site" evidence="11">
    <location>
        <position position="1579"/>
    </location>
    <ligand>
        <name>S-adenosyl-L-methionine</name>
        <dbReference type="ChEBI" id="CHEBI:59789"/>
    </ligand>
</feature>
<evidence type="ECO:0000256" key="6">
    <source>
        <dbReference type="ARBA" id="ARBA00022691"/>
    </source>
</evidence>
<keyword evidence="6 11" id="KW-0949">S-adenosyl-L-methionine</keyword>
<evidence type="ECO:0000256" key="2">
    <source>
        <dbReference type="ARBA" id="ARBA00009775"/>
    </source>
</evidence>
<evidence type="ECO:0000256" key="11">
    <source>
        <dbReference type="HAMAP-Rule" id="MF_03152"/>
    </source>
</evidence>
<dbReference type="InterPro" id="IPR038324">
    <property type="entry name" value="Rpb4/RPC9_sf"/>
</dbReference>
<dbReference type="InterPro" id="IPR056743">
    <property type="entry name" value="TRM5-TYW2-like_MTfase"/>
</dbReference>
<comment type="subunit">
    <text evidence="11">Monomer.</text>
</comment>
<dbReference type="VEuPathDB" id="FungiDB:ASPSYDRAFT_56312"/>
<comment type="catalytic activity">
    <reaction evidence="10 11">
        <text>guanosine(37) in tRNA + S-adenosyl-L-methionine = N(1)-methylguanosine(37) in tRNA + S-adenosyl-L-homocysteine + H(+)</text>
        <dbReference type="Rhea" id="RHEA:36899"/>
        <dbReference type="Rhea" id="RHEA-COMP:10145"/>
        <dbReference type="Rhea" id="RHEA-COMP:10147"/>
        <dbReference type="ChEBI" id="CHEBI:15378"/>
        <dbReference type="ChEBI" id="CHEBI:57856"/>
        <dbReference type="ChEBI" id="CHEBI:59789"/>
        <dbReference type="ChEBI" id="CHEBI:73542"/>
        <dbReference type="ChEBI" id="CHEBI:74269"/>
        <dbReference type="EC" id="2.1.1.228"/>
    </reaction>
</comment>
<sequence length="1800" mass="204432">MHTSNGLDSAAPRPDGDLGPQQILTGKQEHYLKRELIARQVQHEISELNSPTALRRFGAPFKSEFGEVAPIDSELPILRFIFVHHVRDFPFLDQAREKEFWQDKLQVFLESFANKNVSSSEDRLEETKRRKLARKCEKLVELMMVSGIPTASGYEERIQFSEMEVVDRGANEKGLLVNMPEGNAINGWDINVAAVRVTSVRRTVRHHQHAEFIIRVNRGGKPDIFVARRFGDFVRLQKRLHTEIPGKVLPPLPRKNKSSSTSTLWWGGSAVEDDESSVSSVSTQDTGLVEEARSSRNLAPSDIVQRGRSRSRSSVRKSPRSSAERPRETVLFREEQRISLRAYLRTILQNKRLAESKALEEFLTADPFVPGQEETLDMGKRKEVDAIRIEEQKRFYEIARQRAAELDVYMEKFRRDIVESNGLTKLFAEIKEKQTVEDLSPQYQKFAEWLRIEVAATLYHLFLAEDNSAELFAQAKRIHSLVPYTLLKNVIRIANPAAVMTGVLDLFLAQPFGSRSLLQRIFSMTLHDGIKGFQRSIDAMAAKVDDSVISQKLKAFTEADEDVKNEIRLEATEDDVDVAVAILRSELLPLELTTEQIGKVFNSYVAWNHAVENVDEEMREGAHWFANVKQLLKLYTRQADKAKMLNIIEEPVTLQLFRDLFTIFYEPLVRVYKSANVYNSITDFAKFADDAISVIEKCQRQDISADPNQTVQAFIDLCERHQASLYKFIHEVHLHDNGLFGSLMAWIENILDFLRNGPGGGKLDMNALFSGAKDVGQINPALAREEIDKLIKWHEDRKKWHLNKTRQKMAAEGTASSPFQTKFKGSDFGLDEGDLEALAISDEDSDASDELEAEDEAEEVDPIAVERKRRSRQQVQLRRTAGEPIKPDIQEILKLSDSFSILLRQRCAPTGSVTRRRMAMQLSGSTTGGETADEKSRFYVCQKDHRHRCNFFLWASDAETREKFTLLSNSRTEAPSPSTTPQTASSKTAPAHRSSGLLTPQTGQQDRHGESRARRSSTSGSGSANAKARMMTEDTDEFEWDDSMDNEMERVLESSQPLRQPEFGLPARKTSRTETVTSPGKRKRSLDDDGAEERGKGAPITPGGPGQGTGVGGQGTSFLTPTPTRYKDVIPGVGESPLAMPSDLAMQVSKILEGHGVDVPVAARAELKELLNRHELKAKGILRGRNISWKALKNKDEQIARLNERISILESERELDRTSDNHSPLRSELPEMFRPPVNRAMRVLDRTFFRKTIPLSAATVFKNSDISRVRDKLMKSRDQFALPRLNSVKEIKKDDIVRKCLLLREEIKHNDTATWSPTVNELVDSGAVGLGPYDLTLDYDYWNYSDIIAAILPEDMLDEVPQGFTQVGHVAHLNLREQYLPWKHLIAQIILDKNPTIRTVIRKTEDVGSQSEFRTFPYEHLEGERNMNVIQHEQDCEFHFDYSRVYWNSRLDTEHRRLVDKFQPGEMVCDVMAGVGPFAVPAGRKKIFVWANDLNPHGYEVMQDAAKRNKVQRFVTPHNQDGRKFIQWSAKALLEEEPVTVSIQPKVKRSRNASKEEQAPAPPPEVFNRPNVFDHYVMNLPGNALEFLDAFIGVYEGHEDLFAPHTEKALPMVHVYCFSGHSENEIDDHIDICKRMSERLDYPISPEDRVGGSGNTELELSIYNVRLVSPNKQMFCASFRLPRDVAFRKNGVSLPPPTHRQRALPQGELEAASTLKLGADQNTHTLSLSEARLVINKVLENKRRGGKKYEEPENLTKTLAYLEQFARFKEEENIKAVERLLNSHTELEMFERSQLGMMPR</sequence>
<accession>A0A1L9TN37</accession>
<dbReference type="Pfam" id="PF03874">
    <property type="entry name" value="RNA_pol_Rpb4"/>
    <property type="match status" value="1"/>
</dbReference>
<dbReference type="GO" id="GO:0035091">
    <property type="term" value="F:phosphatidylinositol binding"/>
    <property type="evidence" value="ECO:0007669"/>
    <property type="project" value="InterPro"/>
</dbReference>
<dbReference type="EMBL" id="KV878584">
    <property type="protein sequence ID" value="OJJ60825.1"/>
    <property type="molecule type" value="Genomic_DNA"/>
</dbReference>
<evidence type="ECO:0000256" key="5">
    <source>
        <dbReference type="ARBA" id="ARBA00022679"/>
    </source>
</evidence>
<dbReference type="InterPro" id="IPR036871">
    <property type="entry name" value="PX_dom_sf"/>
</dbReference>
<dbReference type="SMART" id="SM00312">
    <property type="entry name" value="PX"/>
    <property type="match status" value="1"/>
</dbReference>
<dbReference type="GO" id="GO:0005634">
    <property type="term" value="C:nucleus"/>
    <property type="evidence" value="ECO:0007669"/>
    <property type="project" value="UniProtKB-SubCell"/>
</dbReference>
<dbReference type="PANTHER" id="PTHR47185:SF1">
    <property type="entry name" value="PX DOMAIN-CONTAINING PROTEIN YPR097W"/>
    <property type="match status" value="1"/>
</dbReference>
<keyword evidence="5 11" id="KW-0808">Transferase</keyword>
<dbReference type="InterPro" id="IPR010997">
    <property type="entry name" value="HRDC-like_sf"/>
</dbReference>
<dbReference type="Gene3D" id="3.40.50.150">
    <property type="entry name" value="Vaccinia Virus protein VP39"/>
    <property type="match status" value="1"/>
</dbReference>
<dbReference type="InterPro" id="IPR025792">
    <property type="entry name" value="tRNA_Gua_MeTrfase_euk"/>
</dbReference>
<comment type="similarity">
    <text evidence="11">Belongs to the TRM5 / TYW2 family.</text>
</comment>
<keyword evidence="4 11" id="KW-0489">Methyltransferase</keyword>
<dbReference type="GO" id="GO:0006352">
    <property type="term" value="P:DNA-templated transcription initiation"/>
    <property type="evidence" value="ECO:0007669"/>
    <property type="project" value="InterPro"/>
</dbReference>
<keyword evidence="8 11" id="KW-0496">Mitochondrion</keyword>
<dbReference type="GO" id="GO:0052906">
    <property type="term" value="F:tRNA (guanine(37)-N1)-methyltransferase activity"/>
    <property type="evidence" value="ECO:0007669"/>
    <property type="project" value="UniProtKB-UniRule"/>
</dbReference>
<evidence type="ECO:0000256" key="8">
    <source>
        <dbReference type="ARBA" id="ARBA00023128"/>
    </source>
</evidence>
<evidence type="ECO:0000313" key="16">
    <source>
        <dbReference type="Proteomes" id="UP000184356"/>
    </source>
</evidence>
<evidence type="ECO:0000256" key="3">
    <source>
        <dbReference type="ARBA" id="ARBA00022490"/>
    </source>
</evidence>
<dbReference type="InterPro" id="IPR056744">
    <property type="entry name" value="TRM5/TYW2-like_N"/>
</dbReference>
<comment type="similarity">
    <text evidence="2">Belongs to the class I-like SAM-binding methyltransferase superfamily. TRM5/TYW2 family.</text>
</comment>
<reference evidence="16" key="1">
    <citation type="journal article" date="2017" name="Genome Biol.">
        <title>Comparative genomics reveals high biological diversity and specific adaptations in the industrially and medically important fungal genus Aspergillus.</title>
        <authorList>
            <person name="de Vries R.P."/>
            <person name="Riley R."/>
            <person name="Wiebenga A."/>
            <person name="Aguilar-Osorio G."/>
            <person name="Amillis S."/>
            <person name="Uchima C.A."/>
            <person name="Anderluh G."/>
            <person name="Asadollahi M."/>
            <person name="Askin M."/>
            <person name="Barry K."/>
            <person name="Battaglia E."/>
            <person name="Bayram O."/>
            <person name="Benocci T."/>
            <person name="Braus-Stromeyer S.A."/>
            <person name="Caldana C."/>
            <person name="Canovas D."/>
            <person name="Cerqueira G.C."/>
            <person name="Chen F."/>
            <person name="Chen W."/>
            <person name="Choi C."/>
            <person name="Clum A."/>
            <person name="Dos Santos R.A."/>
            <person name="Damasio A.R."/>
            <person name="Diallinas G."/>
            <person name="Emri T."/>
            <person name="Fekete E."/>
            <person name="Flipphi M."/>
            <person name="Freyberg S."/>
            <person name="Gallo A."/>
            <person name="Gournas C."/>
            <person name="Habgood R."/>
            <person name="Hainaut M."/>
            <person name="Harispe M.L."/>
            <person name="Henrissat B."/>
            <person name="Hilden K.S."/>
            <person name="Hope R."/>
            <person name="Hossain A."/>
            <person name="Karabika E."/>
            <person name="Karaffa L."/>
            <person name="Karanyi Z."/>
            <person name="Krasevec N."/>
            <person name="Kuo A."/>
            <person name="Kusch H."/>
            <person name="LaButti K."/>
            <person name="Lagendijk E.L."/>
            <person name="Lapidus A."/>
            <person name="Levasseur A."/>
            <person name="Lindquist E."/>
            <person name="Lipzen A."/>
            <person name="Logrieco A.F."/>
            <person name="MacCabe A."/>
            <person name="Maekelae M.R."/>
            <person name="Malavazi I."/>
            <person name="Melin P."/>
            <person name="Meyer V."/>
            <person name="Mielnichuk N."/>
            <person name="Miskei M."/>
            <person name="Molnar A.P."/>
            <person name="Mule G."/>
            <person name="Ngan C.Y."/>
            <person name="Orejas M."/>
            <person name="Orosz E."/>
            <person name="Ouedraogo J.P."/>
            <person name="Overkamp K.M."/>
            <person name="Park H.-S."/>
            <person name="Perrone G."/>
            <person name="Piumi F."/>
            <person name="Punt P.J."/>
            <person name="Ram A.F."/>
            <person name="Ramon A."/>
            <person name="Rauscher S."/>
            <person name="Record E."/>
            <person name="Riano-Pachon D.M."/>
            <person name="Robert V."/>
            <person name="Roehrig J."/>
            <person name="Ruller R."/>
            <person name="Salamov A."/>
            <person name="Salih N.S."/>
            <person name="Samson R.A."/>
            <person name="Sandor E."/>
            <person name="Sanguinetti M."/>
            <person name="Schuetze T."/>
            <person name="Sepcic K."/>
            <person name="Shelest E."/>
            <person name="Sherlock G."/>
            <person name="Sophianopoulou V."/>
            <person name="Squina F.M."/>
            <person name="Sun H."/>
            <person name="Susca A."/>
            <person name="Todd R.B."/>
            <person name="Tsang A."/>
            <person name="Unkles S.E."/>
            <person name="van de Wiele N."/>
            <person name="van Rossen-Uffink D."/>
            <person name="Oliveira J.V."/>
            <person name="Vesth T.C."/>
            <person name="Visser J."/>
            <person name="Yu J.-H."/>
            <person name="Zhou M."/>
            <person name="Andersen M.R."/>
            <person name="Archer D.B."/>
            <person name="Baker S.E."/>
            <person name="Benoit I."/>
            <person name="Brakhage A.A."/>
            <person name="Braus G.H."/>
            <person name="Fischer R."/>
            <person name="Frisvad J.C."/>
            <person name="Goldman G.H."/>
            <person name="Houbraken J."/>
            <person name="Oakley B."/>
            <person name="Pocsi I."/>
            <person name="Scazzocchio C."/>
            <person name="Seiboth B."/>
            <person name="vanKuyk P.A."/>
            <person name="Wortman J."/>
            <person name="Dyer P.S."/>
            <person name="Grigoriev I.V."/>
        </authorList>
    </citation>
    <scope>NUCLEOTIDE SEQUENCE [LARGE SCALE GENOMIC DNA]</scope>
    <source>
        <strain evidence="16">CBS 593.65</strain>
    </source>
</reference>
<dbReference type="GO" id="GO:0070901">
    <property type="term" value="P:mitochondrial tRNA methylation"/>
    <property type="evidence" value="ECO:0007669"/>
    <property type="project" value="UniProtKB-ARBA"/>
</dbReference>
<dbReference type="PANTHER" id="PTHR47185">
    <property type="entry name" value="PX DOMAIN-CONTAINING PROTEIN YPR097W"/>
    <property type="match status" value="1"/>
</dbReference>
<dbReference type="STRING" id="1036612.A0A1L9TN37"/>
<dbReference type="InterPro" id="IPR001683">
    <property type="entry name" value="PX_dom"/>
</dbReference>
<dbReference type="Pfam" id="PF25133">
    <property type="entry name" value="TYW2_N_2"/>
    <property type="match status" value="1"/>
</dbReference>
<organism evidence="15 16">
    <name type="scientific">Aspergillus sydowii CBS 593.65</name>
    <dbReference type="NCBI Taxonomy" id="1036612"/>
    <lineage>
        <taxon>Eukaryota</taxon>
        <taxon>Fungi</taxon>
        <taxon>Dikarya</taxon>
        <taxon>Ascomycota</taxon>
        <taxon>Pezizomycotina</taxon>
        <taxon>Eurotiomycetes</taxon>
        <taxon>Eurotiomycetidae</taxon>
        <taxon>Eurotiales</taxon>
        <taxon>Aspergillaceae</taxon>
        <taxon>Aspergillus</taxon>
        <taxon>Aspergillus subgen. Nidulantes</taxon>
    </lineage>
</organism>
<feature type="compositionally biased region" description="Low complexity" evidence="12">
    <location>
        <begin position="974"/>
        <end position="991"/>
    </location>
</feature>
<dbReference type="Pfam" id="PF12828">
    <property type="entry name" value="PXB"/>
    <property type="match status" value="1"/>
</dbReference>
<dbReference type="Gene3D" id="3.30.1520.10">
    <property type="entry name" value="Phox-like domain"/>
    <property type="match status" value="1"/>
</dbReference>
<feature type="region of interest" description="Disordered" evidence="12">
    <location>
        <begin position="967"/>
        <end position="1033"/>
    </location>
</feature>
<feature type="compositionally biased region" description="Low complexity" evidence="12">
    <location>
        <begin position="258"/>
        <end position="269"/>
    </location>
</feature>
<feature type="binding site" evidence="11">
    <location>
        <begin position="1521"/>
        <end position="1522"/>
    </location>
    <ligand>
        <name>S-adenosyl-L-methionine</name>
        <dbReference type="ChEBI" id="CHEBI:59789"/>
    </ligand>
</feature>
<keyword evidence="16" id="KW-1185">Reference proteome</keyword>
<dbReference type="Gene3D" id="1.20.1250.40">
    <property type="match status" value="1"/>
</dbReference>
<dbReference type="PROSITE" id="PS50195">
    <property type="entry name" value="PX"/>
    <property type="match status" value="1"/>
</dbReference>
<dbReference type="InterPro" id="IPR029063">
    <property type="entry name" value="SAM-dependent_MTases_sf"/>
</dbReference>
<dbReference type="InterPro" id="IPR024554">
    <property type="entry name" value="LEC1-like_C"/>
</dbReference>
<feature type="region of interest" description="Disordered" evidence="12">
    <location>
        <begin position="1545"/>
        <end position="1566"/>
    </location>
</feature>
<keyword evidence="7 11" id="KW-0819">tRNA processing</keyword>
<feature type="binding site" evidence="11">
    <location>
        <begin position="1493"/>
        <end position="1494"/>
    </location>
    <ligand>
        <name>S-adenosyl-L-methionine</name>
        <dbReference type="ChEBI" id="CHEBI:59789"/>
    </ligand>
</feature>